<dbReference type="GO" id="GO:0000166">
    <property type="term" value="F:nucleotide binding"/>
    <property type="evidence" value="ECO:0007669"/>
    <property type="project" value="InterPro"/>
</dbReference>
<reference evidence="3" key="1">
    <citation type="submission" date="2019-08" db="EMBL/GenBank/DDBJ databases">
        <authorList>
            <person name="Kucharzyk K."/>
            <person name="Murdoch R.W."/>
            <person name="Higgins S."/>
            <person name="Loffler F."/>
        </authorList>
    </citation>
    <scope>NUCLEOTIDE SEQUENCE</scope>
</reference>
<evidence type="ECO:0000259" key="2">
    <source>
        <dbReference type="Pfam" id="PF22725"/>
    </source>
</evidence>
<dbReference type="InterPro" id="IPR000683">
    <property type="entry name" value="Gfo/Idh/MocA-like_OxRdtase_N"/>
</dbReference>
<gene>
    <name evidence="3" type="primary">iolU_16</name>
    <name evidence="3" type="ORF">SDC9_145139</name>
</gene>
<dbReference type="Pfam" id="PF01408">
    <property type="entry name" value="GFO_IDH_MocA"/>
    <property type="match status" value="1"/>
</dbReference>
<dbReference type="InterPro" id="IPR036291">
    <property type="entry name" value="NAD(P)-bd_dom_sf"/>
</dbReference>
<dbReference type="AlphaFoldDB" id="A0A645E9Z2"/>
<accession>A0A645E9Z2</accession>
<dbReference type="PANTHER" id="PTHR43054:SF1">
    <property type="entry name" value="SCYLLO-INOSITOL 2-DEHYDROGENASE (NADP(+)) IOLU"/>
    <property type="match status" value="1"/>
</dbReference>
<dbReference type="SUPFAM" id="SSF55347">
    <property type="entry name" value="Glyceraldehyde-3-phosphate dehydrogenase-like, C-terminal domain"/>
    <property type="match status" value="1"/>
</dbReference>
<dbReference type="EMBL" id="VSSQ01044159">
    <property type="protein sequence ID" value="MPM97958.1"/>
    <property type="molecule type" value="Genomic_DNA"/>
</dbReference>
<organism evidence="3">
    <name type="scientific">bioreactor metagenome</name>
    <dbReference type="NCBI Taxonomy" id="1076179"/>
    <lineage>
        <taxon>unclassified sequences</taxon>
        <taxon>metagenomes</taxon>
        <taxon>ecological metagenomes</taxon>
    </lineage>
</organism>
<evidence type="ECO:0000313" key="3">
    <source>
        <dbReference type="EMBL" id="MPM97958.1"/>
    </source>
</evidence>
<dbReference type="GO" id="GO:0102497">
    <property type="term" value="F:scyllo-inositol dehydrogenase (NADP+) activity"/>
    <property type="evidence" value="ECO:0007669"/>
    <property type="project" value="UniProtKB-EC"/>
</dbReference>
<proteinExistence type="predicted"/>
<evidence type="ECO:0000259" key="1">
    <source>
        <dbReference type="Pfam" id="PF01408"/>
    </source>
</evidence>
<dbReference type="InterPro" id="IPR055170">
    <property type="entry name" value="GFO_IDH_MocA-like_dom"/>
</dbReference>
<dbReference type="Gene3D" id="3.40.50.720">
    <property type="entry name" value="NAD(P)-binding Rossmann-like Domain"/>
    <property type="match status" value="1"/>
</dbReference>
<comment type="caution">
    <text evidence="3">The sequence shown here is derived from an EMBL/GenBank/DDBJ whole genome shotgun (WGS) entry which is preliminary data.</text>
</comment>
<dbReference type="PANTHER" id="PTHR43054">
    <property type="match status" value="1"/>
</dbReference>
<protein>
    <submittedName>
        <fullName evidence="3">Scyllo-inositol 2-dehydrogenase (NADP(+)) IolU</fullName>
        <ecNumber evidence="3">1.1.1.371</ecNumber>
    </submittedName>
</protein>
<feature type="domain" description="GFO/IDH/MocA-like oxidoreductase" evidence="2">
    <location>
        <begin position="137"/>
        <end position="246"/>
    </location>
</feature>
<dbReference type="Pfam" id="PF22725">
    <property type="entry name" value="GFO_IDH_MocA_C3"/>
    <property type="match status" value="1"/>
</dbReference>
<sequence length="327" mass="36865">MKIGILGTGMISEQFVSAAQEISEIECVAVFNRSQEKADLFKAKYHLAQAFADYEQLLDQQLIDTVYVGLPNSLHYAYAKQAAEHGLNIIIEKPFVSNIQEFDELIRITEERQVKVVEVTRVLSLPNYQVIGEHLSEIGKISLIFLSYCQYSRKYNALLEGGTPNVFSSDFSGGALMDLGVYNIHFIIGLFGIWDKLSYIAKKRDNEVDLSGILLMEYPDFIVSASQSKNSFCDNQIIIQGEKGTISVPGIPSKLDHVYLSDKDQKTLISVEQSRNNFYYALSDILHVFHDDQLYQARLAHSRLVMLTLDQARASAGIVFKADRSDR</sequence>
<keyword evidence="3" id="KW-0560">Oxidoreductase</keyword>
<feature type="domain" description="Gfo/Idh/MocA-like oxidoreductase N-terminal" evidence="1">
    <location>
        <begin position="1"/>
        <end position="116"/>
    </location>
</feature>
<name>A0A645E9Z2_9ZZZZ</name>
<dbReference type="Gene3D" id="3.30.360.10">
    <property type="entry name" value="Dihydrodipicolinate Reductase, domain 2"/>
    <property type="match status" value="1"/>
</dbReference>
<dbReference type="SUPFAM" id="SSF51735">
    <property type="entry name" value="NAD(P)-binding Rossmann-fold domains"/>
    <property type="match status" value="1"/>
</dbReference>
<dbReference type="EC" id="1.1.1.371" evidence="3"/>